<reference evidence="3 4" key="1">
    <citation type="submission" date="2019-01" db="EMBL/GenBank/DDBJ databases">
        <authorList>
            <person name="Chen W.-M."/>
        </authorList>
    </citation>
    <scope>NUCLEOTIDE SEQUENCE [LARGE SCALE GENOMIC DNA]</scope>
    <source>
        <strain evidence="3 4">ICH-3</strain>
    </source>
</reference>
<gene>
    <name evidence="3" type="ORF">ENE75_15145</name>
</gene>
<evidence type="ECO:0000313" key="4">
    <source>
        <dbReference type="Proteomes" id="UP000288178"/>
    </source>
</evidence>
<dbReference type="RefSeq" id="WP_128199180.1">
    <property type="nucleotide sequence ID" value="NZ_SACT01000005.1"/>
</dbReference>
<feature type="domain" description="Putative endonuclease Z1" evidence="2">
    <location>
        <begin position="375"/>
        <end position="652"/>
    </location>
</feature>
<evidence type="ECO:0000256" key="1">
    <source>
        <dbReference type="SAM" id="MobiDB-lite"/>
    </source>
</evidence>
<evidence type="ECO:0000313" key="3">
    <source>
        <dbReference type="EMBL" id="RVT50353.1"/>
    </source>
</evidence>
<protein>
    <recommendedName>
        <fullName evidence="2">Putative endonuclease Z1 domain-containing protein</fullName>
    </recommendedName>
</protein>
<accession>A0A3S2U7N7</accession>
<dbReference type="InterPro" id="IPR018310">
    <property type="entry name" value="Put_endonuclease_Z1-dom"/>
</dbReference>
<organism evidence="3 4">
    <name type="scientific">Rubrivivax albus</name>
    <dbReference type="NCBI Taxonomy" id="2499835"/>
    <lineage>
        <taxon>Bacteria</taxon>
        <taxon>Pseudomonadati</taxon>
        <taxon>Pseudomonadota</taxon>
        <taxon>Betaproteobacteria</taxon>
        <taxon>Burkholderiales</taxon>
        <taxon>Sphaerotilaceae</taxon>
        <taxon>Rubrivivax</taxon>
    </lineage>
</organism>
<comment type="caution">
    <text evidence="3">The sequence shown here is derived from an EMBL/GenBank/DDBJ whole genome shotgun (WGS) entry which is preliminary data.</text>
</comment>
<evidence type="ECO:0000259" key="2">
    <source>
        <dbReference type="Pfam" id="PF10593"/>
    </source>
</evidence>
<keyword evidence="4" id="KW-1185">Reference proteome</keyword>
<dbReference type="AlphaFoldDB" id="A0A3S2U7N7"/>
<proteinExistence type="predicted"/>
<feature type="compositionally biased region" description="Low complexity" evidence="1">
    <location>
        <begin position="9"/>
        <end position="28"/>
    </location>
</feature>
<sequence>MRGVEPGFGPATVVPADDPPTTGDTTAPGDGGGVWWTRYRDAISGRLSKAALTVLEADARYIAGKALPRIGSALDVGAWPESRVRTGMVVGSVQSGKTASMLAVAAMALDAGVDLLILLAGTRVGLWLQTYERLLAQLDGSTVDNAYRRRHTRLILPQPSDVLNDQRAEPARYLQRPLARQALRSGIPIICVVPKEDDHLLMVRRFLSDVVTGEFLGKRERLYSILLLDDEADDASILDSQRSQKVTPRFITALWSGDQEASTTRHERMYATYVAYTATPQANILQATHNPLSPRDFAAALRTPGVAGNVLPRSLTYAEPAGIASYYCGGEMFYERLRHAGDGSLCVSVPFPELRPVETQADLLARREAQRWAMLSDALRCFLVGAAIRSLAPGWEHAFDRQHLFGTEPEARRTSALAHTMLIHPSARKEDHFTTAVDIIRWAHAEPGLEGETEVSTEIDEAPGLFAAALATRMAKEESAWSVWLQRFEASRIALSTQPRAPFTPITATDWPKVKAALLERVFPNVRLRVLNSDPASDDRPCFEPIGEDSGFRVAPDCLSIFVAGNVLSRGLTLEGLATSLFLRAATEPAADTQMQMQRWFGYRGGHLPFCRVFLYEDQLDLFRRYHVNDNTLKTEVMASMDGASQPSRSGLVLEGAAFVATSKVDARKVPLSPGPRPSVRLINSSDNKSANHNLGVAADLLDDGEWRPLVDDRGLERGVIRSEPVTLVRLAEILESLRYSHHDPDLRAELSQRWIHYARLLSIREPLFKPPMRTPGTYDIEPQSCPYSIAAYFRLWSSLTDNRTAPGFYPTDWPDIPWNYAEAPRTSPPEFYVAFRYGEHRARDPRLAIRGVRAVARQAHSNGRSLQTLWGTRGYGGSYYGDEFVDYYHHQTRPVPSIQGGATWRPRGHPGLALFHVVNIPDVPIDQLAIGLGIPHGGPDHIAALRP</sequence>
<dbReference type="EMBL" id="SACT01000005">
    <property type="protein sequence ID" value="RVT50353.1"/>
    <property type="molecule type" value="Genomic_DNA"/>
</dbReference>
<dbReference type="Proteomes" id="UP000288178">
    <property type="component" value="Unassembled WGS sequence"/>
</dbReference>
<dbReference type="Pfam" id="PF10593">
    <property type="entry name" value="Z1"/>
    <property type="match status" value="1"/>
</dbReference>
<feature type="region of interest" description="Disordered" evidence="1">
    <location>
        <begin position="1"/>
        <end position="30"/>
    </location>
</feature>
<name>A0A3S2U7N7_9BURK</name>
<dbReference type="OrthoDB" id="436461at2"/>